<reference evidence="1" key="1">
    <citation type="submission" date="2021-11" db="EMBL/GenBank/DDBJ databases">
        <authorList>
            <person name="Schell T."/>
        </authorList>
    </citation>
    <scope>NUCLEOTIDE SEQUENCE</scope>
    <source>
        <strain evidence="1">M5</strain>
    </source>
</reference>
<comment type="caution">
    <text evidence="1">The sequence shown here is derived from an EMBL/GenBank/DDBJ whole genome shotgun (WGS) entry which is preliminary data.</text>
</comment>
<dbReference type="EMBL" id="CAKKLH010000301">
    <property type="protein sequence ID" value="CAH0110208.1"/>
    <property type="molecule type" value="Genomic_DNA"/>
</dbReference>
<protein>
    <submittedName>
        <fullName evidence="1">Uncharacterized protein</fullName>
    </submittedName>
</protein>
<dbReference type="Proteomes" id="UP000789390">
    <property type="component" value="Unassembled WGS sequence"/>
</dbReference>
<evidence type="ECO:0000313" key="2">
    <source>
        <dbReference type="Proteomes" id="UP000789390"/>
    </source>
</evidence>
<keyword evidence="2" id="KW-1185">Reference proteome</keyword>
<sequence length="73" mass="8546">MQRITTNNGLILIMAPRRGRTLDAFLELCHGKFDIYLDEEFDGDVTLSHQKKLLSPDYNSDHNYPLLVQLRKR</sequence>
<accession>A0A8J2S097</accession>
<dbReference type="Gene3D" id="3.40.50.150">
    <property type="entry name" value="Vaccinia Virus protein VP39"/>
    <property type="match status" value="1"/>
</dbReference>
<proteinExistence type="predicted"/>
<dbReference type="AlphaFoldDB" id="A0A8J2S097"/>
<evidence type="ECO:0000313" key="1">
    <source>
        <dbReference type="EMBL" id="CAH0110208.1"/>
    </source>
</evidence>
<dbReference type="InterPro" id="IPR029063">
    <property type="entry name" value="SAM-dependent_MTases_sf"/>
</dbReference>
<organism evidence="1 2">
    <name type="scientific">Daphnia galeata</name>
    <dbReference type="NCBI Taxonomy" id="27404"/>
    <lineage>
        <taxon>Eukaryota</taxon>
        <taxon>Metazoa</taxon>
        <taxon>Ecdysozoa</taxon>
        <taxon>Arthropoda</taxon>
        <taxon>Crustacea</taxon>
        <taxon>Branchiopoda</taxon>
        <taxon>Diplostraca</taxon>
        <taxon>Cladocera</taxon>
        <taxon>Anomopoda</taxon>
        <taxon>Daphniidae</taxon>
        <taxon>Daphnia</taxon>
    </lineage>
</organism>
<dbReference type="OrthoDB" id="413520at2759"/>
<name>A0A8J2S097_9CRUS</name>
<gene>
    <name evidence="1" type="ORF">DGAL_LOCUS13761</name>
</gene>